<reference evidence="1 4" key="2">
    <citation type="submission" date="2022-08" db="EMBL/GenBank/DDBJ databases">
        <title>Taxonomy of Curtobacterium flaccumfaciens.</title>
        <authorList>
            <person name="Osdaghi E."/>
            <person name="Taghavi S.M."/>
            <person name="Hamidizade M."/>
            <person name="Abachi H."/>
            <person name="Fazliarab A."/>
            <person name="Baeyen S."/>
            <person name="Portier P."/>
            <person name="Van Vaerenbergh J."/>
            <person name="Jacques M.-A."/>
        </authorList>
    </citation>
    <scope>NUCLEOTIDE SEQUENCE [LARGE SCALE GENOMIC DNA]</scope>
    <source>
        <strain evidence="1 4">LMG8786T</strain>
    </source>
</reference>
<comment type="caution">
    <text evidence="2">The sequence shown here is derived from an EMBL/GenBank/DDBJ whole genome shotgun (WGS) entry which is preliminary data.</text>
</comment>
<proteinExistence type="predicted"/>
<evidence type="ECO:0000313" key="4">
    <source>
        <dbReference type="Proteomes" id="UP001652264"/>
    </source>
</evidence>
<name>A0A850DUS5_9MICO</name>
<evidence type="ECO:0000313" key="1">
    <source>
        <dbReference type="EMBL" id="MCS6524203.1"/>
    </source>
</evidence>
<gene>
    <name evidence="2" type="ORF">HP467_10210</name>
    <name evidence="1" type="ORF">NYQ28_16665</name>
</gene>
<dbReference type="Proteomes" id="UP000539146">
    <property type="component" value="Unassembled WGS sequence"/>
</dbReference>
<dbReference type="AlphaFoldDB" id="A0A850DUS5"/>
<reference evidence="2 3" key="1">
    <citation type="submission" date="2020-05" db="EMBL/GenBank/DDBJ databases">
        <title>Genome Sequencing of Type Strains.</title>
        <authorList>
            <person name="Lemaire J.F."/>
            <person name="Inderbitzin P."/>
            <person name="Gregorio O.A."/>
            <person name="Collins S.B."/>
            <person name="Wespe N."/>
            <person name="Knight-Connoni V."/>
        </authorList>
    </citation>
    <scope>NUCLEOTIDE SEQUENCE [LARGE SCALE GENOMIC DNA]</scope>
    <source>
        <strain evidence="2 3">DSM 20512</strain>
    </source>
</reference>
<protein>
    <submittedName>
        <fullName evidence="2">Uncharacterized protein</fullName>
    </submittedName>
</protein>
<accession>A0A850DUS5</accession>
<keyword evidence="4" id="KW-1185">Reference proteome</keyword>
<dbReference type="GeneID" id="95323676"/>
<sequence length="144" mass="16128">MADTEALEQLFSTPARTDDDVVALVTGIVGRPVRRQCWVVFLDDRARPVPFLLPVSDLPWQPDEHVEDFAALVADVRDDASAAEVVLVWERPGDSRLFPVDWEWVDACACAFRERGIRLRGQVVVHTAGVAMIELEEHELPEPA</sequence>
<dbReference type="EMBL" id="JABMCG010000105">
    <property type="protein sequence ID" value="NUU28479.1"/>
    <property type="molecule type" value="Genomic_DNA"/>
</dbReference>
<evidence type="ECO:0000313" key="3">
    <source>
        <dbReference type="Proteomes" id="UP000539146"/>
    </source>
</evidence>
<dbReference type="EMBL" id="JANVAD010000012">
    <property type="protein sequence ID" value="MCS6524203.1"/>
    <property type="molecule type" value="Genomic_DNA"/>
</dbReference>
<dbReference type="Proteomes" id="UP001652264">
    <property type="component" value="Unassembled WGS sequence"/>
</dbReference>
<evidence type="ECO:0000313" key="2">
    <source>
        <dbReference type="EMBL" id="NUU28479.1"/>
    </source>
</evidence>
<organism evidence="2 3">
    <name type="scientific">Curtobacterium citreum</name>
    <dbReference type="NCBI Taxonomy" id="2036"/>
    <lineage>
        <taxon>Bacteria</taxon>
        <taxon>Bacillati</taxon>
        <taxon>Actinomycetota</taxon>
        <taxon>Actinomycetes</taxon>
        <taxon>Micrococcales</taxon>
        <taxon>Microbacteriaceae</taxon>
        <taxon>Curtobacterium</taxon>
    </lineage>
</organism>
<dbReference type="RefSeq" id="WP_141861040.1">
    <property type="nucleotide sequence ID" value="NZ_BAAAWP010000001.1"/>
</dbReference>